<dbReference type="RefSeq" id="WP_349217482.1">
    <property type="nucleotide sequence ID" value="NZ_JBBMFD010000001.1"/>
</dbReference>
<dbReference type="InterPro" id="IPR008915">
    <property type="entry name" value="Peptidase_M50"/>
</dbReference>
<keyword evidence="9 12" id="KW-1133">Transmembrane helix</keyword>
<dbReference type="PANTHER" id="PTHR39188:SF3">
    <property type="entry name" value="STAGE IV SPORULATION PROTEIN FB"/>
    <property type="match status" value="1"/>
</dbReference>
<evidence type="ECO:0000256" key="2">
    <source>
        <dbReference type="ARBA" id="ARBA00004141"/>
    </source>
</evidence>
<dbReference type="GO" id="GO:0006508">
    <property type="term" value="P:proteolysis"/>
    <property type="evidence" value="ECO:0007669"/>
    <property type="project" value="UniProtKB-KW"/>
</dbReference>
<reference evidence="14 15" key="1">
    <citation type="submission" date="2024-03" db="EMBL/GenBank/DDBJ databases">
        <title>Human intestinal bacterial collection.</title>
        <authorList>
            <person name="Pauvert C."/>
            <person name="Hitch T.C.A."/>
            <person name="Clavel T."/>
        </authorList>
    </citation>
    <scope>NUCLEOTIDE SEQUENCE [LARGE SCALE GENOMIC DNA]</scope>
    <source>
        <strain evidence="14 15">CLA-JM-H44</strain>
    </source>
</reference>
<gene>
    <name evidence="14" type="ORF">WMO26_00190</name>
</gene>
<keyword evidence="6" id="KW-0479">Metal-binding</keyword>
<dbReference type="EMBL" id="JBBMFD010000001">
    <property type="protein sequence ID" value="MEQ2439241.1"/>
    <property type="molecule type" value="Genomic_DNA"/>
</dbReference>
<evidence type="ECO:0000256" key="1">
    <source>
        <dbReference type="ARBA" id="ARBA00001947"/>
    </source>
</evidence>
<keyword evidence="5 12" id="KW-0812">Transmembrane</keyword>
<evidence type="ECO:0000256" key="3">
    <source>
        <dbReference type="ARBA" id="ARBA00007931"/>
    </source>
</evidence>
<keyword evidence="4 14" id="KW-0645">Protease</keyword>
<keyword evidence="10" id="KW-0482">Metalloprotease</keyword>
<name>A0ABV1DY67_9FIRM</name>
<evidence type="ECO:0000313" key="14">
    <source>
        <dbReference type="EMBL" id="MEQ2439241.1"/>
    </source>
</evidence>
<evidence type="ECO:0000256" key="11">
    <source>
        <dbReference type="ARBA" id="ARBA00023136"/>
    </source>
</evidence>
<keyword evidence="11 12" id="KW-0472">Membrane</keyword>
<feature type="transmembrane region" description="Helical" evidence="12">
    <location>
        <begin position="84"/>
        <end position="107"/>
    </location>
</feature>
<evidence type="ECO:0000256" key="8">
    <source>
        <dbReference type="ARBA" id="ARBA00022833"/>
    </source>
</evidence>
<evidence type="ECO:0000256" key="10">
    <source>
        <dbReference type="ARBA" id="ARBA00023049"/>
    </source>
</evidence>
<feature type="transmembrane region" description="Helical" evidence="12">
    <location>
        <begin position="183"/>
        <end position="200"/>
    </location>
</feature>
<evidence type="ECO:0000259" key="13">
    <source>
        <dbReference type="Pfam" id="PF02163"/>
    </source>
</evidence>
<dbReference type="GO" id="GO:0008233">
    <property type="term" value="F:peptidase activity"/>
    <property type="evidence" value="ECO:0007669"/>
    <property type="project" value="UniProtKB-KW"/>
</dbReference>
<comment type="subcellular location">
    <subcellularLocation>
        <location evidence="2">Membrane</location>
        <topology evidence="2">Multi-pass membrane protein</topology>
    </subcellularLocation>
</comment>
<dbReference type="Proteomes" id="UP001489509">
    <property type="component" value="Unassembled WGS sequence"/>
</dbReference>
<organism evidence="14 15">
    <name type="scientific">Solibaculum intestinale</name>
    <dbReference type="NCBI Taxonomy" id="3133165"/>
    <lineage>
        <taxon>Bacteria</taxon>
        <taxon>Bacillati</taxon>
        <taxon>Bacillota</taxon>
        <taxon>Clostridia</taxon>
        <taxon>Eubacteriales</taxon>
        <taxon>Oscillospiraceae</taxon>
        <taxon>Solibaculum</taxon>
    </lineage>
</organism>
<evidence type="ECO:0000256" key="12">
    <source>
        <dbReference type="SAM" id="Phobius"/>
    </source>
</evidence>
<feature type="transmembrane region" description="Helical" evidence="12">
    <location>
        <begin position="155"/>
        <end position="177"/>
    </location>
</feature>
<evidence type="ECO:0000256" key="6">
    <source>
        <dbReference type="ARBA" id="ARBA00022723"/>
    </source>
</evidence>
<proteinExistence type="inferred from homology"/>
<comment type="caution">
    <text evidence="14">The sequence shown here is derived from an EMBL/GenBank/DDBJ whole genome shotgun (WGS) entry which is preliminary data.</text>
</comment>
<evidence type="ECO:0000256" key="5">
    <source>
        <dbReference type="ARBA" id="ARBA00022692"/>
    </source>
</evidence>
<protein>
    <submittedName>
        <fullName evidence="14">Site-2 protease family protein</fullName>
    </submittedName>
</protein>
<sequence length="201" mass="22107">MMSLRLLGVRVEVSVLFLASVTVMLLLDSSGVAAWAMAAACVHELGHVAALFALKDPPEAIALTPFGMRMTWVRKGRQSYLKDMLVAAAGPLVNLGCFFLCWLLLLWTQNPGFLLPACSSLAIGIYNLLPVLPLDGGQILFDLFSLPLGEERARRLLHVISFTVLTMTALFGFVLLLRSRYNFTLLFTSLYLIAMLLTNAE</sequence>
<evidence type="ECO:0000256" key="7">
    <source>
        <dbReference type="ARBA" id="ARBA00022801"/>
    </source>
</evidence>
<keyword evidence="8" id="KW-0862">Zinc</keyword>
<comment type="similarity">
    <text evidence="3">Belongs to the peptidase M50B family.</text>
</comment>
<evidence type="ECO:0000256" key="4">
    <source>
        <dbReference type="ARBA" id="ARBA00022670"/>
    </source>
</evidence>
<accession>A0ABV1DY67</accession>
<evidence type="ECO:0000313" key="15">
    <source>
        <dbReference type="Proteomes" id="UP001489509"/>
    </source>
</evidence>
<feature type="transmembrane region" description="Helical" evidence="12">
    <location>
        <begin position="7"/>
        <end position="27"/>
    </location>
</feature>
<dbReference type="PANTHER" id="PTHR39188">
    <property type="entry name" value="MEMBRANE-ASSOCIATED ZINC METALLOPROTEASE M50B"/>
    <property type="match status" value="1"/>
</dbReference>
<dbReference type="Pfam" id="PF02163">
    <property type="entry name" value="Peptidase_M50"/>
    <property type="match status" value="1"/>
</dbReference>
<comment type="cofactor">
    <cofactor evidence="1">
        <name>Zn(2+)</name>
        <dbReference type="ChEBI" id="CHEBI:29105"/>
    </cofactor>
</comment>
<keyword evidence="7" id="KW-0378">Hydrolase</keyword>
<keyword evidence="15" id="KW-1185">Reference proteome</keyword>
<feature type="transmembrane region" description="Helical" evidence="12">
    <location>
        <begin position="113"/>
        <end position="134"/>
    </location>
</feature>
<feature type="domain" description="Peptidase M50" evidence="13">
    <location>
        <begin position="117"/>
        <end position="165"/>
    </location>
</feature>
<evidence type="ECO:0000256" key="9">
    <source>
        <dbReference type="ARBA" id="ARBA00022989"/>
    </source>
</evidence>